<reference evidence="1" key="1">
    <citation type="submission" date="2023-10" db="EMBL/GenBank/DDBJ databases">
        <title>Genome assembly of Pristionchus species.</title>
        <authorList>
            <person name="Yoshida K."/>
            <person name="Sommer R.J."/>
        </authorList>
    </citation>
    <scope>NUCLEOTIDE SEQUENCE</scope>
    <source>
        <strain evidence="1">RS5133</strain>
    </source>
</reference>
<gene>
    <name evidence="1" type="ORF">PFISCL1PPCAC_38</name>
</gene>
<organism evidence="1 2">
    <name type="scientific">Pristionchus fissidentatus</name>
    <dbReference type="NCBI Taxonomy" id="1538716"/>
    <lineage>
        <taxon>Eukaryota</taxon>
        <taxon>Metazoa</taxon>
        <taxon>Ecdysozoa</taxon>
        <taxon>Nematoda</taxon>
        <taxon>Chromadorea</taxon>
        <taxon>Rhabditida</taxon>
        <taxon>Rhabditina</taxon>
        <taxon>Diplogasteromorpha</taxon>
        <taxon>Diplogasteroidea</taxon>
        <taxon>Neodiplogasteridae</taxon>
        <taxon>Pristionchus</taxon>
    </lineage>
</organism>
<feature type="non-terminal residue" evidence="1">
    <location>
        <position position="1"/>
    </location>
</feature>
<evidence type="ECO:0000313" key="2">
    <source>
        <dbReference type="Proteomes" id="UP001432322"/>
    </source>
</evidence>
<evidence type="ECO:0008006" key="3">
    <source>
        <dbReference type="Google" id="ProtNLM"/>
    </source>
</evidence>
<protein>
    <recommendedName>
        <fullName evidence="3">Ion channel</fullName>
    </recommendedName>
</protein>
<dbReference type="Proteomes" id="UP001432322">
    <property type="component" value="Unassembled WGS sequence"/>
</dbReference>
<comment type="caution">
    <text evidence="1">The sequence shown here is derived from an EMBL/GenBank/DDBJ whole genome shotgun (WGS) entry which is preliminary data.</text>
</comment>
<evidence type="ECO:0000313" key="1">
    <source>
        <dbReference type="EMBL" id="GMT08741.1"/>
    </source>
</evidence>
<dbReference type="AlphaFoldDB" id="A0AAV5UNM9"/>
<feature type="non-terminal residue" evidence="1">
    <location>
        <position position="85"/>
    </location>
</feature>
<accession>A0AAV5UNM9</accession>
<sequence length="85" mass="9406">VLLVVIHTVAAHMCFHGTKIKSGGVVTGSFFYGDFCDSSACEQLTISLAGFKYEVKRRCASYCDKNGPECNITKWNSYTTQTYCC</sequence>
<proteinExistence type="predicted"/>
<name>A0AAV5UNM9_9BILA</name>
<keyword evidence="2" id="KW-1185">Reference proteome</keyword>
<dbReference type="EMBL" id="BTSY01000001">
    <property type="protein sequence ID" value="GMT08741.1"/>
    <property type="molecule type" value="Genomic_DNA"/>
</dbReference>